<gene>
    <name evidence="3" type="ORF">HJG54_06695</name>
</gene>
<accession>A0AA97AJA5</accession>
<dbReference type="AlphaFoldDB" id="A0AA97AJA5"/>
<proteinExistence type="predicted"/>
<protein>
    <submittedName>
        <fullName evidence="3">Uncharacterized protein</fullName>
    </submittedName>
</protein>
<feature type="coiled-coil region" evidence="1">
    <location>
        <begin position="306"/>
        <end position="333"/>
    </location>
</feature>
<feature type="region of interest" description="Disordered" evidence="2">
    <location>
        <begin position="1"/>
        <end position="172"/>
    </location>
</feature>
<evidence type="ECO:0000256" key="1">
    <source>
        <dbReference type="SAM" id="Coils"/>
    </source>
</evidence>
<organism evidence="3">
    <name type="scientific">Leptolyngbya sp. NK1-12</name>
    <dbReference type="NCBI Taxonomy" id="2547451"/>
    <lineage>
        <taxon>Bacteria</taxon>
        <taxon>Bacillati</taxon>
        <taxon>Cyanobacteriota</taxon>
        <taxon>Cyanophyceae</taxon>
        <taxon>Leptolyngbyales</taxon>
        <taxon>Leptolyngbyaceae</taxon>
        <taxon>Leptolyngbya group</taxon>
        <taxon>Leptolyngbya</taxon>
    </lineage>
</organism>
<dbReference type="EMBL" id="CP053586">
    <property type="protein sequence ID" value="WNZ22577.1"/>
    <property type="molecule type" value="Genomic_DNA"/>
</dbReference>
<dbReference type="RefSeq" id="WP_316434062.1">
    <property type="nucleotide sequence ID" value="NZ_CP053586.1"/>
</dbReference>
<keyword evidence="1" id="KW-0175">Coiled coil</keyword>
<reference evidence="3" key="1">
    <citation type="submission" date="2020-05" db="EMBL/GenBank/DDBJ databases">
        <authorList>
            <person name="Zhu T."/>
            <person name="Keshari N."/>
            <person name="Lu X."/>
        </authorList>
    </citation>
    <scope>NUCLEOTIDE SEQUENCE</scope>
    <source>
        <strain evidence="3">NK1-12</strain>
    </source>
</reference>
<evidence type="ECO:0000256" key="2">
    <source>
        <dbReference type="SAM" id="MobiDB-lite"/>
    </source>
</evidence>
<sequence length="338" mass="37042">MKTGLKRIEATLGQLNAQTPPQGYLESDPLEQGELADRSRSFLVSDADPVQSTSAKKAKTTIQPFPFPQEPQLPVESRSVEPRVKNAGPMPAAKPKPAHSSSKSSGNRSGSNRAGGNKSDHGNKPNGNKSGAKAKKVAVPHPVAETVQPFPAEQNCPDTPALPKPKPPSFSSHRHAVNPNLALGLIKEVETVVMRWQLDLEQTVLEIQALYLEGPIVEGWLESHAYDLPPVTPAPGMATLRHAEPDQLLEYIEEICRTPQTLDLEEAPRTGYRLCGLDADGQLWSRPCPPQQVPYVSLAIARYQKLRILFAKKQNLESRLNQLVQNLTLLHGQMQEQA</sequence>
<feature type="compositionally biased region" description="Low complexity" evidence="2">
    <location>
        <begin position="91"/>
        <end position="117"/>
    </location>
</feature>
<evidence type="ECO:0000313" key="3">
    <source>
        <dbReference type="EMBL" id="WNZ22577.1"/>
    </source>
</evidence>
<name>A0AA97AJA5_9CYAN</name>